<keyword evidence="3" id="KW-1185">Reference proteome</keyword>
<sequence length="395" mass="44933">MWVCFRAKCGWRGTTSAFADGKSTYELMNRTTQRQKSKYKVISEESLELEPLCNELVAYFAERSISLETLQRNTVMQRRYGGQIVIAFPYRRNGVLVNCKYRDANKRFSQEKDTEKIFYGLDDIKDASDIIIVEGEMDKLAMEEAGFRNCVSVPNGAPPSVSNKDLPSEEEDTNYQYLWSCKEYLEKTSRIILATDGDPPGQALAEELARRLGRERCWRVKWPRKNDVDHFKDANEVLMLLGAGVLKEVIENAELYPIKGLFNFGDYFDEIDSYYNQALGNEFGVSTGWRTLDGLYNVVPGELTIVTGVPNSGKSEWIDALICNLNRSAGWKFALCSMENKKLLEDVSQRDKERRLVNSALSLRRSNGQLVRLLHKSGSGACEETFGEIHKKAIL</sequence>
<dbReference type="Gene3D" id="3.40.50.300">
    <property type="entry name" value="P-loop containing nucleotide triphosphate hydrolases"/>
    <property type="match status" value="1"/>
</dbReference>
<proteinExistence type="predicted"/>
<dbReference type="InterPro" id="IPR034154">
    <property type="entry name" value="TOPRIM_DnaG/twinkle"/>
</dbReference>
<dbReference type="EMBL" id="NKQK01000019">
    <property type="protein sequence ID" value="PSS02729.1"/>
    <property type="molecule type" value="Genomic_DNA"/>
</dbReference>
<dbReference type="InterPro" id="IPR006171">
    <property type="entry name" value="TOPRIM_dom"/>
</dbReference>
<dbReference type="Gramene" id="PSS02729">
    <property type="protein sequence ID" value="PSS02729"/>
    <property type="gene ID" value="CEY00_Acc21141"/>
</dbReference>
<feature type="non-terminal residue" evidence="2">
    <location>
        <position position="395"/>
    </location>
</feature>
<dbReference type="AlphaFoldDB" id="A0A2R6Q637"/>
<reference evidence="3" key="2">
    <citation type="journal article" date="2018" name="BMC Genomics">
        <title>A manually annotated Actinidia chinensis var. chinensis (kiwifruit) genome highlights the challenges associated with draft genomes and gene prediction in plants.</title>
        <authorList>
            <person name="Pilkington S.M."/>
            <person name="Crowhurst R."/>
            <person name="Hilario E."/>
            <person name="Nardozza S."/>
            <person name="Fraser L."/>
            <person name="Peng Y."/>
            <person name="Gunaseelan K."/>
            <person name="Simpson R."/>
            <person name="Tahir J."/>
            <person name="Deroles S.C."/>
            <person name="Templeton K."/>
            <person name="Luo Z."/>
            <person name="Davy M."/>
            <person name="Cheng C."/>
            <person name="McNeilage M."/>
            <person name="Scaglione D."/>
            <person name="Liu Y."/>
            <person name="Zhang Q."/>
            <person name="Datson P."/>
            <person name="De Silva N."/>
            <person name="Gardiner S.E."/>
            <person name="Bassett H."/>
            <person name="Chagne D."/>
            <person name="McCallum J."/>
            <person name="Dzierzon H."/>
            <person name="Deng C."/>
            <person name="Wang Y.Y."/>
            <person name="Barron L."/>
            <person name="Manako K."/>
            <person name="Bowen J."/>
            <person name="Foster T.M."/>
            <person name="Erridge Z.A."/>
            <person name="Tiffin H."/>
            <person name="Waite C.N."/>
            <person name="Davies K.M."/>
            <person name="Grierson E.P."/>
            <person name="Laing W.A."/>
            <person name="Kirk R."/>
            <person name="Chen X."/>
            <person name="Wood M."/>
            <person name="Montefiori M."/>
            <person name="Brummell D.A."/>
            <person name="Schwinn K.E."/>
            <person name="Catanach A."/>
            <person name="Fullerton C."/>
            <person name="Li D."/>
            <person name="Meiyalaghan S."/>
            <person name="Nieuwenhuizen N."/>
            <person name="Read N."/>
            <person name="Prakash R."/>
            <person name="Hunter D."/>
            <person name="Zhang H."/>
            <person name="McKenzie M."/>
            <person name="Knabel M."/>
            <person name="Harris A."/>
            <person name="Allan A.C."/>
            <person name="Gleave A."/>
            <person name="Chen A."/>
            <person name="Janssen B.J."/>
            <person name="Plunkett B."/>
            <person name="Ampomah-Dwamena C."/>
            <person name="Voogd C."/>
            <person name="Leif D."/>
            <person name="Lafferty D."/>
            <person name="Souleyre E.J.F."/>
            <person name="Varkonyi-Gasic E."/>
            <person name="Gambi F."/>
            <person name="Hanley J."/>
            <person name="Yao J.L."/>
            <person name="Cheung J."/>
            <person name="David K.M."/>
            <person name="Warren B."/>
            <person name="Marsh K."/>
            <person name="Snowden K.C."/>
            <person name="Lin-Wang K."/>
            <person name="Brian L."/>
            <person name="Martinez-Sanchez M."/>
            <person name="Wang M."/>
            <person name="Ileperuma N."/>
            <person name="Macnee N."/>
            <person name="Campin R."/>
            <person name="McAtee P."/>
            <person name="Drummond R.S.M."/>
            <person name="Espley R.V."/>
            <person name="Ireland H.S."/>
            <person name="Wu R."/>
            <person name="Atkinson R.G."/>
            <person name="Karunairetnam S."/>
            <person name="Bulley S."/>
            <person name="Chunkath S."/>
            <person name="Hanley Z."/>
            <person name="Storey R."/>
            <person name="Thrimawithana A.H."/>
            <person name="Thomson S."/>
            <person name="David C."/>
            <person name="Testolin R."/>
            <person name="Huang H."/>
            <person name="Hellens R.P."/>
            <person name="Schaffer R.J."/>
        </authorList>
    </citation>
    <scope>NUCLEOTIDE SEQUENCE [LARGE SCALE GENOMIC DNA]</scope>
    <source>
        <strain evidence="3">cv. Red5</strain>
    </source>
</reference>
<gene>
    <name evidence="2" type="ORF">CEY00_Acc21141</name>
</gene>
<dbReference type="PANTHER" id="PTHR12873">
    <property type="entry name" value="T7-LIKE MITOCHONDRIAL DNA HELICASE"/>
    <property type="match status" value="1"/>
</dbReference>
<dbReference type="Gene3D" id="3.40.1360.10">
    <property type="match status" value="1"/>
</dbReference>
<dbReference type="PROSITE" id="PS50880">
    <property type="entry name" value="TOPRIM"/>
    <property type="match status" value="1"/>
</dbReference>
<accession>A0A2R6Q637</accession>
<dbReference type="PANTHER" id="PTHR12873:SF0">
    <property type="entry name" value="TWINKLE MTDNA HELICASE"/>
    <property type="match status" value="1"/>
</dbReference>
<evidence type="ECO:0000313" key="3">
    <source>
        <dbReference type="Proteomes" id="UP000241394"/>
    </source>
</evidence>
<dbReference type="CDD" id="cd01029">
    <property type="entry name" value="TOPRIM_primases"/>
    <property type="match status" value="1"/>
</dbReference>
<comment type="caution">
    <text evidence="2">The sequence shown here is derived from an EMBL/GenBank/DDBJ whole genome shotgun (WGS) entry which is preliminary data.</text>
</comment>
<dbReference type="GO" id="GO:0003697">
    <property type="term" value="F:single-stranded DNA binding"/>
    <property type="evidence" value="ECO:0007669"/>
    <property type="project" value="InterPro"/>
</dbReference>
<dbReference type="OMA" id="VESEGWA"/>
<dbReference type="SMART" id="SM00493">
    <property type="entry name" value="TOPRIM"/>
    <property type="match status" value="1"/>
</dbReference>
<dbReference type="SUPFAM" id="SSF52540">
    <property type="entry name" value="P-loop containing nucleoside triphosphate hydrolases"/>
    <property type="match status" value="1"/>
</dbReference>
<dbReference type="InterPro" id="IPR027417">
    <property type="entry name" value="P-loop_NTPase"/>
</dbReference>
<dbReference type="Pfam" id="PF13662">
    <property type="entry name" value="Toprim_4"/>
    <property type="match status" value="1"/>
</dbReference>
<dbReference type="InterPro" id="IPR027032">
    <property type="entry name" value="Twinkle-like"/>
</dbReference>
<evidence type="ECO:0000259" key="1">
    <source>
        <dbReference type="PROSITE" id="PS50880"/>
    </source>
</evidence>
<protein>
    <submittedName>
        <fullName evidence="2">Twinkle protein</fullName>
    </submittedName>
</protein>
<organism evidence="2 3">
    <name type="scientific">Actinidia chinensis var. chinensis</name>
    <name type="common">Chinese soft-hair kiwi</name>
    <dbReference type="NCBI Taxonomy" id="1590841"/>
    <lineage>
        <taxon>Eukaryota</taxon>
        <taxon>Viridiplantae</taxon>
        <taxon>Streptophyta</taxon>
        <taxon>Embryophyta</taxon>
        <taxon>Tracheophyta</taxon>
        <taxon>Spermatophyta</taxon>
        <taxon>Magnoliopsida</taxon>
        <taxon>eudicotyledons</taxon>
        <taxon>Gunneridae</taxon>
        <taxon>Pentapetalae</taxon>
        <taxon>asterids</taxon>
        <taxon>Ericales</taxon>
        <taxon>Actinidiaceae</taxon>
        <taxon>Actinidia</taxon>
    </lineage>
</organism>
<dbReference type="InParanoid" id="A0A2R6Q637"/>
<dbReference type="STRING" id="1590841.A0A2R6Q637"/>
<dbReference type="GO" id="GO:0043139">
    <property type="term" value="F:5'-3' DNA helicase activity"/>
    <property type="evidence" value="ECO:0007669"/>
    <property type="project" value="InterPro"/>
</dbReference>
<dbReference type="OrthoDB" id="1898560at2759"/>
<dbReference type="SUPFAM" id="SSF56731">
    <property type="entry name" value="DNA primase core"/>
    <property type="match status" value="1"/>
</dbReference>
<evidence type="ECO:0000313" key="2">
    <source>
        <dbReference type="EMBL" id="PSS02729.1"/>
    </source>
</evidence>
<name>A0A2R6Q637_ACTCC</name>
<feature type="domain" description="Toprim" evidence="1">
    <location>
        <begin position="128"/>
        <end position="246"/>
    </location>
</feature>
<dbReference type="Proteomes" id="UP000241394">
    <property type="component" value="Chromosome LG19"/>
</dbReference>
<reference evidence="2 3" key="1">
    <citation type="submission" date="2017-07" db="EMBL/GenBank/DDBJ databases">
        <title>An improved, manually edited Actinidia chinensis var. chinensis (kiwifruit) genome highlights the challenges associated with draft genomes and gene prediction in plants.</title>
        <authorList>
            <person name="Pilkington S."/>
            <person name="Crowhurst R."/>
            <person name="Hilario E."/>
            <person name="Nardozza S."/>
            <person name="Fraser L."/>
            <person name="Peng Y."/>
            <person name="Gunaseelan K."/>
            <person name="Simpson R."/>
            <person name="Tahir J."/>
            <person name="Deroles S."/>
            <person name="Templeton K."/>
            <person name="Luo Z."/>
            <person name="Davy M."/>
            <person name="Cheng C."/>
            <person name="Mcneilage M."/>
            <person name="Scaglione D."/>
            <person name="Liu Y."/>
            <person name="Zhang Q."/>
            <person name="Datson P."/>
            <person name="De Silva N."/>
            <person name="Gardiner S."/>
            <person name="Bassett H."/>
            <person name="Chagne D."/>
            <person name="Mccallum J."/>
            <person name="Dzierzon H."/>
            <person name="Deng C."/>
            <person name="Wang Y.-Y."/>
            <person name="Barron N."/>
            <person name="Manako K."/>
            <person name="Bowen J."/>
            <person name="Foster T."/>
            <person name="Erridge Z."/>
            <person name="Tiffin H."/>
            <person name="Waite C."/>
            <person name="Davies K."/>
            <person name="Grierson E."/>
            <person name="Laing W."/>
            <person name="Kirk R."/>
            <person name="Chen X."/>
            <person name="Wood M."/>
            <person name="Montefiori M."/>
            <person name="Brummell D."/>
            <person name="Schwinn K."/>
            <person name="Catanach A."/>
            <person name="Fullerton C."/>
            <person name="Li D."/>
            <person name="Meiyalaghan S."/>
            <person name="Nieuwenhuizen N."/>
            <person name="Read N."/>
            <person name="Prakash R."/>
            <person name="Hunter D."/>
            <person name="Zhang H."/>
            <person name="Mckenzie M."/>
            <person name="Knabel M."/>
            <person name="Harris A."/>
            <person name="Allan A."/>
            <person name="Chen A."/>
            <person name="Janssen B."/>
            <person name="Plunkett B."/>
            <person name="Dwamena C."/>
            <person name="Voogd C."/>
            <person name="Leif D."/>
            <person name="Lafferty D."/>
            <person name="Souleyre E."/>
            <person name="Varkonyi-Gasic E."/>
            <person name="Gambi F."/>
            <person name="Hanley J."/>
            <person name="Yao J.-L."/>
            <person name="Cheung J."/>
            <person name="David K."/>
            <person name="Warren B."/>
            <person name="Marsh K."/>
            <person name="Snowden K."/>
            <person name="Lin-Wang K."/>
            <person name="Brian L."/>
            <person name="Martinez-Sanchez M."/>
            <person name="Wang M."/>
            <person name="Ileperuma N."/>
            <person name="Macnee N."/>
            <person name="Campin R."/>
            <person name="Mcatee P."/>
            <person name="Drummond R."/>
            <person name="Espley R."/>
            <person name="Ireland H."/>
            <person name="Wu R."/>
            <person name="Atkinson R."/>
            <person name="Karunairetnam S."/>
            <person name="Bulley S."/>
            <person name="Chunkath S."/>
            <person name="Hanley Z."/>
            <person name="Storey R."/>
            <person name="Thrimawithana A."/>
            <person name="Thomson S."/>
            <person name="David C."/>
            <person name="Testolin R."/>
        </authorList>
    </citation>
    <scope>NUCLEOTIDE SEQUENCE [LARGE SCALE GENOMIC DNA]</scope>
    <source>
        <strain evidence="3">cv. Red5</strain>
        <tissue evidence="2">Young leaf</tissue>
    </source>
</reference>